<keyword evidence="1" id="KW-0812">Transmembrane</keyword>
<protein>
    <submittedName>
        <fullName evidence="2">Uncharacterized protein</fullName>
    </submittedName>
</protein>
<organism evidence="2">
    <name type="scientific">Rhizophora mucronata</name>
    <name type="common">Asiatic mangrove</name>
    <dbReference type="NCBI Taxonomy" id="61149"/>
    <lineage>
        <taxon>Eukaryota</taxon>
        <taxon>Viridiplantae</taxon>
        <taxon>Streptophyta</taxon>
        <taxon>Embryophyta</taxon>
        <taxon>Tracheophyta</taxon>
        <taxon>Spermatophyta</taxon>
        <taxon>Magnoliopsida</taxon>
        <taxon>eudicotyledons</taxon>
        <taxon>Gunneridae</taxon>
        <taxon>Pentapetalae</taxon>
        <taxon>rosids</taxon>
        <taxon>fabids</taxon>
        <taxon>Malpighiales</taxon>
        <taxon>Rhizophoraceae</taxon>
        <taxon>Rhizophora</taxon>
    </lineage>
</organism>
<keyword evidence="1" id="KW-0472">Membrane</keyword>
<proteinExistence type="predicted"/>
<dbReference type="EMBL" id="GGEC01093607">
    <property type="protein sequence ID" value="MBX74091.1"/>
    <property type="molecule type" value="Transcribed_RNA"/>
</dbReference>
<accession>A0A2P2R4G2</accession>
<dbReference type="AlphaFoldDB" id="A0A2P2R4G2"/>
<evidence type="ECO:0000256" key="1">
    <source>
        <dbReference type="SAM" id="Phobius"/>
    </source>
</evidence>
<name>A0A2P2R4G2_RHIMU</name>
<feature type="transmembrane region" description="Helical" evidence="1">
    <location>
        <begin position="16"/>
        <end position="33"/>
    </location>
</feature>
<sequence length="36" mass="4115">MLGGPYGLPSSMDKEFFLFLSFLLFIFGSKHLSMKQ</sequence>
<reference evidence="2" key="1">
    <citation type="submission" date="2018-02" db="EMBL/GenBank/DDBJ databases">
        <title>Rhizophora mucronata_Transcriptome.</title>
        <authorList>
            <person name="Meera S.P."/>
            <person name="Sreeshan A."/>
            <person name="Augustine A."/>
        </authorList>
    </citation>
    <scope>NUCLEOTIDE SEQUENCE</scope>
    <source>
        <tissue evidence="2">Leaf</tissue>
    </source>
</reference>
<evidence type="ECO:0000313" key="2">
    <source>
        <dbReference type="EMBL" id="MBX74091.1"/>
    </source>
</evidence>
<keyword evidence="1" id="KW-1133">Transmembrane helix</keyword>